<dbReference type="Pfam" id="PF14492">
    <property type="entry name" value="EFG_III"/>
    <property type="match status" value="1"/>
</dbReference>
<evidence type="ECO:0000256" key="3">
    <source>
        <dbReference type="ARBA" id="ARBA00022768"/>
    </source>
</evidence>
<dbReference type="SUPFAM" id="SSF50447">
    <property type="entry name" value="Translation proteins"/>
    <property type="match status" value="1"/>
</dbReference>
<dbReference type="InterPro" id="IPR009000">
    <property type="entry name" value="Transl_B-barrel_sf"/>
</dbReference>
<proteinExistence type="predicted"/>
<dbReference type="SMART" id="SM00838">
    <property type="entry name" value="EFG_C"/>
    <property type="match status" value="1"/>
</dbReference>
<evidence type="ECO:0000256" key="2">
    <source>
        <dbReference type="ARBA" id="ARBA00022741"/>
    </source>
</evidence>
<dbReference type="FunFam" id="3.30.230.10:FF:000003">
    <property type="entry name" value="Elongation factor G"/>
    <property type="match status" value="1"/>
</dbReference>
<dbReference type="InterPro" id="IPR027417">
    <property type="entry name" value="P-loop_NTPase"/>
</dbReference>
<name>A0A212JWB0_9PROT</name>
<dbReference type="Gene3D" id="3.40.50.300">
    <property type="entry name" value="P-loop containing nucleotide triphosphate hydrolases"/>
    <property type="match status" value="1"/>
</dbReference>
<dbReference type="GO" id="GO:0003924">
    <property type="term" value="F:GTPase activity"/>
    <property type="evidence" value="ECO:0007669"/>
    <property type="project" value="InterPro"/>
</dbReference>
<dbReference type="InterPro" id="IPR020568">
    <property type="entry name" value="Ribosomal_Su5_D2-typ_SF"/>
</dbReference>
<dbReference type="SUPFAM" id="SSF52540">
    <property type="entry name" value="P-loop containing nucleoside triphosphate hydrolases"/>
    <property type="match status" value="1"/>
</dbReference>
<comment type="function">
    <text evidence="6">Catalyzes the GTP-dependent ribosomal translocation step during translation elongation. During this step, the ribosome changes from the pre-translocational (PRE) to the post-translocational (POST) state as the newly formed A-site-bound peptidyl-tRNA and P-site-bound deacylated tRNA move to the P and E sites, respectively. Catalyzes the coordinated movement of the two tRNA molecules, the mRNA and conformational changes in the ribosome.</text>
</comment>
<dbReference type="Pfam" id="PF03764">
    <property type="entry name" value="EFG_IV"/>
    <property type="match status" value="1"/>
</dbReference>
<dbReference type="Gene3D" id="2.40.30.10">
    <property type="entry name" value="Translation factors"/>
    <property type="match status" value="1"/>
</dbReference>
<dbReference type="EMBL" id="FLUO01000001">
    <property type="protein sequence ID" value="SBW03585.1"/>
    <property type="molecule type" value="Genomic_DNA"/>
</dbReference>
<dbReference type="PANTHER" id="PTHR43261">
    <property type="entry name" value="TRANSLATION ELONGATION FACTOR G-RELATED"/>
    <property type="match status" value="1"/>
</dbReference>
<dbReference type="GO" id="GO:0032790">
    <property type="term" value="P:ribosome disassembly"/>
    <property type="evidence" value="ECO:0007669"/>
    <property type="project" value="TreeGrafter"/>
</dbReference>
<evidence type="ECO:0000256" key="4">
    <source>
        <dbReference type="ARBA" id="ARBA00022917"/>
    </source>
</evidence>
<dbReference type="CDD" id="cd04170">
    <property type="entry name" value="EF-G_bact"/>
    <property type="match status" value="1"/>
</dbReference>
<dbReference type="CDD" id="cd03713">
    <property type="entry name" value="EFG_mtEFG_C"/>
    <property type="match status" value="1"/>
</dbReference>
<protein>
    <recommendedName>
        <fullName evidence="1">Elongation factor G</fullName>
    </recommendedName>
</protein>
<dbReference type="InterPro" id="IPR014721">
    <property type="entry name" value="Ribsml_uS5_D2-typ_fold_subgr"/>
</dbReference>
<evidence type="ECO:0000259" key="8">
    <source>
        <dbReference type="SMART" id="SM00889"/>
    </source>
</evidence>
<feature type="domain" description="Translation elongation factor EFG/EF2" evidence="8">
    <location>
        <begin position="459"/>
        <end position="576"/>
    </location>
</feature>
<dbReference type="InterPro" id="IPR005517">
    <property type="entry name" value="Transl_elong_EFG/EF2_IV"/>
</dbReference>
<dbReference type="InterPro" id="IPR000640">
    <property type="entry name" value="EFG_V-like"/>
</dbReference>
<dbReference type="AlphaFoldDB" id="A0A212JWB0"/>
<dbReference type="InterPro" id="IPR000795">
    <property type="entry name" value="T_Tr_GTP-bd_dom"/>
</dbReference>
<keyword evidence="4" id="KW-0648">Protein biosynthesis</keyword>
<feature type="domain" description="Elongation factor EFG" evidence="7">
    <location>
        <begin position="578"/>
        <end position="668"/>
    </location>
</feature>
<dbReference type="SMART" id="SM00889">
    <property type="entry name" value="EFG_IV"/>
    <property type="match status" value="1"/>
</dbReference>
<dbReference type="Gene3D" id="3.30.70.240">
    <property type="match status" value="1"/>
</dbReference>
<gene>
    <name evidence="9" type="ORF">KL86APRO_11743</name>
</gene>
<dbReference type="GO" id="GO:0097216">
    <property type="term" value="F:guanosine tetraphosphate binding"/>
    <property type="evidence" value="ECO:0007669"/>
    <property type="project" value="UniProtKB-ARBA"/>
</dbReference>
<dbReference type="InterPro" id="IPR035647">
    <property type="entry name" value="EFG_III/V"/>
</dbReference>
<dbReference type="GO" id="GO:0003746">
    <property type="term" value="F:translation elongation factor activity"/>
    <property type="evidence" value="ECO:0007669"/>
    <property type="project" value="UniProtKB-KW"/>
</dbReference>
<organism evidence="9">
    <name type="scientific">uncultured Alphaproteobacteria bacterium</name>
    <dbReference type="NCBI Taxonomy" id="91750"/>
    <lineage>
        <taxon>Bacteria</taxon>
        <taxon>Pseudomonadati</taxon>
        <taxon>Pseudomonadota</taxon>
        <taxon>Alphaproteobacteria</taxon>
        <taxon>environmental samples</taxon>
    </lineage>
</organism>
<dbReference type="PANTHER" id="PTHR43261:SF7">
    <property type="entry name" value="ELONGATION FACTOR G-LIKE PROTEIN"/>
    <property type="match status" value="1"/>
</dbReference>
<dbReference type="GO" id="GO:0005525">
    <property type="term" value="F:GTP binding"/>
    <property type="evidence" value="ECO:0007669"/>
    <property type="project" value="UniProtKB-KW"/>
</dbReference>
<dbReference type="SUPFAM" id="SSF54211">
    <property type="entry name" value="Ribosomal protein S5 domain 2-like"/>
    <property type="match status" value="1"/>
</dbReference>
<dbReference type="NCBIfam" id="NF009379">
    <property type="entry name" value="PRK12740.1-3"/>
    <property type="match status" value="1"/>
</dbReference>
<dbReference type="Gene3D" id="3.30.70.870">
    <property type="entry name" value="Elongation Factor G (Translational Gtpase), domain 3"/>
    <property type="match status" value="1"/>
</dbReference>
<keyword evidence="3 9" id="KW-0251">Elongation factor</keyword>
<dbReference type="Gene3D" id="3.30.230.10">
    <property type="match status" value="1"/>
</dbReference>
<evidence type="ECO:0000313" key="9">
    <source>
        <dbReference type="EMBL" id="SBW03585.1"/>
    </source>
</evidence>
<keyword evidence="2" id="KW-0547">Nucleotide-binding</keyword>
<accession>A0A212JWB0</accession>
<evidence type="ECO:0000256" key="5">
    <source>
        <dbReference type="ARBA" id="ARBA00023134"/>
    </source>
</evidence>
<evidence type="ECO:0000259" key="7">
    <source>
        <dbReference type="SMART" id="SM00838"/>
    </source>
</evidence>
<evidence type="ECO:0000256" key="6">
    <source>
        <dbReference type="ARBA" id="ARBA00024731"/>
    </source>
</evidence>
<dbReference type="Pfam" id="PF00679">
    <property type="entry name" value="EFG_C"/>
    <property type="match status" value="1"/>
</dbReference>
<reference evidence="9" key="1">
    <citation type="submission" date="2016-04" db="EMBL/GenBank/DDBJ databases">
        <authorList>
            <person name="Evans L.H."/>
            <person name="Alamgir A."/>
            <person name="Owens N."/>
            <person name="Weber N.D."/>
            <person name="Virtaneva K."/>
            <person name="Barbian K."/>
            <person name="Babar A."/>
            <person name="Rosenke K."/>
        </authorList>
    </citation>
    <scope>NUCLEOTIDE SEQUENCE</scope>
    <source>
        <strain evidence="9">86</strain>
    </source>
</reference>
<dbReference type="InterPro" id="IPR047872">
    <property type="entry name" value="EFG_IV"/>
</dbReference>
<dbReference type="Pfam" id="PF00009">
    <property type="entry name" value="GTP_EFTU"/>
    <property type="match status" value="1"/>
</dbReference>
<dbReference type="InterPro" id="IPR035649">
    <property type="entry name" value="EFG_V"/>
</dbReference>
<keyword evidence="5" id="KW-0342">GTP-binding</keyword>
<dbReference type="InterPro" id="IPR041095">
    <property type="entry name" value="EFG_II"/>
</dbReference>
<sequence>MPDNVETTGRATRVAAIVGPYTSGKTSLMEALLSVSGGIARKGSAADRSRVGDWPAEAKSREMSTEAVAASTTYLDDPWTFIDCPGSVEFLQDTRHALMVCDIAVVVCDPDPTRAVMVSPYLKFLDDHEIPHLIFINRIEHAKAGHGDILEALQAVSERPLVMRQMPIVEGENVTGFVDLIHRRAYHYEAGKPSTLMSIPAAVAEDEQGRRQEVLESLADFDDALMEELLNDAEPATDDVFASLKRDLAANLVVPVLCGEAERDHGITRLWKTLRHDAPDPAETWERRKAVTPAGVAQVFKSQHAQHTGRLAWLRAWEKDLTDGMTLAGQKIGGLYTLQGSETAKAARIGVGGIAAVSKLETVKPGDVLTEAAALPPEDWPRAPQALFALKLSTVKAGDDVKLSTALAKLVADDVSLAFGPNPDTGELLLWGMGEVHLMNAVDRLRNAYNVEVKAERPTVPFKETIRKGCAERGRHKRQTGGHGQFGDVMLEVRPQGRGEGFAFTDRIVGGVVPKNYIPAVEAGVRESLVRGPLGFPVVDVAVTLTDGSYHTVDSSEMAFKTAAGIGMRAALPKCEPILLEPIWAVSVAVPSEWTSKAQRALSQRRAQILGYDKRPGWTGWDVIKAQVPQMEVHDLILELRSLTMGVGTFEWVFDHLQELTGRAADKAVADNRALTE</sequence>
<dbReference type="SUPFAM" id="SSF54980">
    <property type="entry name" value="EF-G C-terminal domain-like"/>
    <property type="match status" value="2"/>
</dbReference>
<evidence type="ECO:0000256" key="1">
    <source>
        <dbReference type="ARBA" id="ARBA00017872"/>
    </source>
</evidence>
<dbReference type="CDD" id="cd01434">
    <property type="entry name" value="EFG_mtEFG1_IV"/>
    <property type="match status" value="1"/>
</dbReference>